<dbReference type="GO" id="GO:0005975">
    <property type="term" value="P:carbohydrate metabolic process"/>
    <property type="evidence" value="ECO:0007669"/>
    <property type="project" value="InterPro"/>
</dbReference>
<keyword evidence="6" id="KW-0812">Transmembrane</keyword>
<dbReference type="SUPFAM" id="SSF53448">
    <property type="entry name" value="Nucleotide-diphospho-sugar transferases"/>
    <property type="match status" value="1"/>
</dbReference>
<dbReference type="InterPro" id="IPR027995">
    <property type="entry name" value="Galactosyl_T_N"/>
</dbReference>
<keyword evidence="7" id="KW-0735">Signal-anchor</keyword>
<evidence type="ECO:0000256" key="6">
    <source>
        <dbReference type="ARBA" id="ARBA00022692"/>
    </source>
</evidence>
<dbReference type="InterPro" id="IPR027791">
    <property type="entry name" value="Galactosyl_T_C"/>
</dbReference>
<dbReference type="GO" id="GO:0008378">
    <property type="term" value="F:galactosyltransferase activity"/>
    <property type="evidence" value="ECO:0007669"/>
    <property type="project" value="TreeGrafter"/>
</dbReference>
<evidence type="ECO:0000256" key="4">
    <source>
        <dbReference type="ARBA" id="ARBA00022676"/>
    </source>
</evidence>
<evidence type="ECO:0000256" key="1">
    <source>
        <dbReference type="ARBA" id="ARBA00004606"/>
    </source>
</evidence>
<reference evidence="13" key="1">
    <citation type="journal article" date="2020" name="Nature">
        <title>Giant virus diversity and host interactions through global metagenomics.</title>
        <authorList>
            <person name="Schulz F."/>
            <person name="Roux S."/>
            <person name="Paez-Espino D."/>
            <person name="Jungbluth S."/>
            <person name="Walsh D.A."/>
            <person name="Denef V.J."/>
            <person name="McMahon K.D."/>
            <person name="Konstantinidis K.T."/>
            <person name="Eloe-Fadrosh E.A."/>
            <person name="Kyrpides N.C."/>
            <person name="Woyke T."/>
        </authorList>
    </citation>
    <scope>NUCLEOTIDE SEQUENCE</scope>
    <source>
        <strain evidence="13">GVMAG-S-ERX555907-102</strain>
    </source>
</reference>
<evidence type="ECO:0000259" key="12">
    <source>
        <dbReference type="Pfam" id="PF13733"/>
    </source>
</evidence>
<keyword evidence="4" id="KW-0328">Glycosyltransferase</keyword>
<evidence type="ECO:0000256" key="5">
    <source>
        <dbReference type="ARBA" id="ARBA00022679"/>
    </source>
</evidence>
<evidence type="ECO:0000259" key="11">
    <source>
        <dbReference type="Pfam" id="PF02709"/>
    </source>
</evidence>
<dbReference type="GO" id="GO:0005794">
    <property type="term" value="C:Golgi apparatus"/>
    <property type="evidence" value="ECO:0007669"/>
    <property type="project" value="TreeGrafter"/>
</dbReference>
<feature type="domain" description="Galactosyltransferase N-terminal" evidence="12">
    <location>
        <begin position="6"/>
        <end position="88"/>
    </location>
</feature>
<protein>
    <recommendedName>
        <fullName evidence="14">Galactosyltransferase C-terminal domain-containing protein</fullName>
    </recommendedName>
</protein>
<feature type="domain" description="Galactosyltransferase C-terminal" evidence="11">
    <location>
        <begin position="112"/>
        <end position="161"/>
    </location>
</feature>
<dbReference type="AlphaFoldDB" id="A0A6C0KWF6"/>
<keyword evidence="5" id="KW-0808">Transferase</keyword>
<keyword evidence="8" id="KW-1133">Transmembrane helix</keyword>
<comment type="subcellular location">
    <subcellularLocation>
        <location evidence="1">Membrane</location>
        <topology evidence="1">Single-pass type II membrane protein</topology>
    </subcellularLocation>
</comment>
<dbReference type="PANTHER" id="PTHR19300">
    <property type="entry name" value="BETA-1,4-GALACTOSYLTRANSFERASE"/>
    <property type="match status" value="1"/>
</dbReference>
<comment type="pathway">
    <text evidence="2">Protein modification; protein glycosylation.</text>
</comment>
<comment type="similarity">
    <text evidence="3">Belongs to the glycosyltransferase 7 family.</text>
</comment>
<dbReference type="InterPro" id="IPR029044">
    <property type="entry name" value="Nucleotide-diphossugar_trans"/>
</dbReference>
<dbReference type="EMBL" id="MN741005">
    <property type="protein sequence ID" value="QHU22295.1"/>
    <property type="molecule type" value="Genomic_DNA"/>
</dbReference>
<evidence type="ECO:0000256" key="10">
    <source>
        <dbReference type="ARBA" id="ARBA00023180"/>
    </source>
</evidence>
<evidence type="ECO:0000256" key="7">
    <source>
        <dbReference type="ARBA" id="ARBA00022968"/>
    </source>
</evidence>
<evidence type="ECO:0000313" key="13">
    <source>
        <dbReference type="EMBL" id="QHU22295.1"/>
    </source>
</evidence>
<sequence>MSENIQLVFIIPYRNRVEHKHFFERYMKYILEDYDRSSYLLLYIHQTNERPFNRGAMKNIGFMYVKQTYPTQYKNMTFIFNDIDTLPYRKNLLEYVTVKGKVKHFFGFNFALGGIFSIKGSDFEKIDGFPNYWQWGFEDNVIYKRVIENNITVDRSNFYKIGSHQILHFCDAICKTLDKDVLSTQFDRKYKEKDGLSKLKNVKYNTDEENMVDVSHFESYYSHINKNLVDYPVTNGSTIQNPNKVNKKKTLLFL</sequence>
<keyword evidence="9" id="KW-0472">Membrane</keyword>
<dbReference type="GO" id="GO:0016020">
    <property type="term" value="C:membrane"/>
    <property type="evidence" value="ECO:0007669"/>
    <property type="project" value="UniProtKB-SubCell"/>
</dbReference>
<dbReference type="Gene3D" id="3.90.550.10">
    <property type="entry name" value="Spore Coat Polysaccharide Biosynthesis Protein SpsA, Chain A"/>
    <property type="match status" value="1"/>
</dbReference>
<evidence type="ECO:0008006" key="14">
    <source>
        <dbReference type="Google" id="ProtNLM"/>
    </source>
</evidence>
<organism evidence="13">
    <name type="scientific">viral metagenome</name>
    <dbReference type="NCBI Taxonomy" id="1070528"/>
    <lineage>
        <taxon>unclassified sequences</taxon>
        <taxon>metagenomes</taxon>
        <taxon>organismal metagenomes</taxon>
    </lineage>
</organism>
<dbReference type="PRINTS" id="PR02050">
    <property type="entry name" value="B14GALTRFASE"/>
</dbReference>
<dbReference type="Pfam" id="PF02709">
    <property type="entry name" value="Glyco_transf_7C"/>
    <property type="match status" value="1"/>
</dbReference>
<keyword evidence="10" id="KW-0325">Glycoprotein</keyword>
<evidence type="ECO:0000256" key="2">
    <source>
        <dbReference type="ARBA" id="ARBA00004922"/>
    </source>
</evidence>
<dbReference type="UniPathway" id="UPA00378"/>
<name>A0A6C0KWF6_9ZZZZ</name>
<dbReference type="InterPro" id="IPR003859">
    <property type="entry name" value="Galactosyl_T"/>
</dbReference>
<dbReference type="Pfam" id="PF13733">
    <property type="entry name" value="Glyco_transf_7N"/>
    <property type="match status" value="1"/>
</dbReference>
<proteinExistence type="inferred from homology"/>
<evidence type="ECO:0000256" key="3">
    <source>
        <dbReference type="ARBA" id="ARBA00005735"/>
    </source>
</evidence>
<evidence type="ECO:0000256" key="8">
    <source>
        <dbReference type="ARBA" id="ARBA00022989"/>
    </source>
</evidence>
<accession>A0A6C0KWF6</accession>
<evidence type="ECO:0000256" key="9">
    <source>
        <dbReference type="ARBA" id="ARBA00023136"/>
    </source>
</evidence>
<dbReference type="PANTHER" id="PTHR19300:SF57">
    <property type="entry name" value="BETA-1,4-N-ACETYLGALACTOSAMINYLTRANSFERASE"/>
    <property type="match status" value="1"/>
</dbReference>